<comment type="function">
    <text evidence="6 7">The RecF protein is involved in DNA metabolism; it is required for DNA replication and normal SOS inducibility. RecF binds preferentially to single-stranded, linear DNA. It also seems to bind ATP.</text>
</comment>
<keyword evidence="4 6" id="KW-0067">ATP-binding</keyword>
<evidence type="ECO:0000313" key="8">
    <source>
        <dbReference type="EMBL" id="RJP60944.1"/>
    </source>
</evidence>
<evidence type="ECO:0000256" key="7">
    <source>
        <dbReference type="RuleBase" id="RU000578"/>
    </source>
</evidence>
<dbReference type="Proteomes" id="UP000266426">
    <property type="component" value="Unassembled WGS sequence"/>
</dbReference>
<comment type="subcellular location">
    <subcellularLocation>
        <location evidence="6 7">Cytoplasm</location>
    </subcellularLocation>
</comment>
<sequence length="272" mass="30823">MSINDNPVKKAAEILGTFYTVVFSPYDIYLIKGDPAGRRKLIDALLSQVSPAYLAALQNYRTILKQKNFVLKEHTANEVLLDSYNQQMARYGAAIITKRFELIETLNESARKIYNLFSRTKNNLMIYYDSFISEEPGLCEKNCEKGFLALLETKKSIERKRAISLVGPHLDDVAIQLNDKSARSFASEGQKRAIALSLRLAEYYEVKKVFGEPPVILMDDVFGELDREKKAALDSVIDPDAQLFFTCTDDHIVSSLVKNAQRFSIRDGSIFQ</sequence>
<reference evidence="8 9" key="1">
    <citation type="journal article" date="2017" name="ISME J.">
        <title>Energy and carbon metabolisms in a deep terrestrial subsurface fluid microbial community.</title>
        <authorList>
            <person name="Momper L."/>
            <person name="Jungbluth S.P."/>
            <person name="Lee M.D."/>
            <person name="Amend J.P."/>
        </authorList>
    </citation>
    <scope>NUCLEOTIDE SEQUENCE [LARGE SCALE GENOMIC DNA]</scope>
    <source>
        <strain evidence="8">SURF_26</strain>
    </source>
</reference>
<dbReference type="HAMAP" id="MF_00365">
    <property type="entry name" value="RecF"/>
    <property type="match status" value="1"/>
</dbReference>
<accession>A0A3A4R4A8</accession>
<keyword evidence="3 6" id="KW-0547">Nucleotide-binding</keyword>
<dbReference type="SUPFAM" id="SSF52540">
    <property type="entry name" value="P-loop containing nucleoside triphosphate hydrolases"/>
    <property type="match status" value="1"/>
</dbReference>
<dbReference type="GO" id="GO:0006302">
    <property type="term" value="P:double-strand break repair"/>
    <property type="evidence" value="ECO:0007669"/>
    <property type="project" value="TreeGrafter"/>
</dbReference>
<dbReference type="GO" id="GO:0009432">
    <property type="term" value="P:SOS response"/>
    <property type="evidence" value="ECO:0007669"/>
    <property type="project" value="UniProtKB-UniRule"/>
</dbReference>
<evidence type="ECO:0000256" key="6">
    <source>
        <dbReference type="HAMAP-Rule" id="MF_00365"/>
    </source>
</evidence>
<dbReference type="NCBIfam" id="TIGR00611">
    <property type="entry name" value="recf"/>
    <property type="match status" value="1"/>
</dbReference>
<gene>
    <name evidence="6 8" type="primary">recF</name>
    <name evidence="8" type="ORF">C4541_03090</name>
</gene>
<protein>
    <recommendedName>
        <fullName evidence="6 7">DNA replication and repair protein RecF</fullName>
    </recommendedName>
</protein>
<dbReference type="PANTHER" id="PTHR32182:SF0">
    <property type="entry name" value="DNA REPLICATION AND REPAIR PROTEIN RECF"/>
    <property type="match status" value="1"/>
</dbReference>
<dbReference type="GO" id="GO:0006260">
    <property type="term" value="P:DNA replication"/>
    <property type="evidence" value="ECO:0007669"/>
    <property type="project" value="UniProtKB-UniRule"/>
</dbReference>
<dbReference type="GO" id="GO:0003697">
    <property type="term" value="F:single-stranded DNA binding"/>
    <property type="evidence" value="ECO:0007669"/>
    <property type="project" value="UniProtKB-UniRule"/>
</dbReference>
<comment type="caution">
    <text evidence="8">The sequence shown here is derived from an EMBL/GenBank/DDBJ whole genome shotgun (WGS) entry which is preliminary data.</text>
</comment>
<dbReference type="InterPro" id="IPR018078">
    <property type="entry name" value="DNA-binding_RecF_CS"/>
</dbReference>
<dbReference type="GO" id="GO:0005737">
    <property type="term" value="C:cytoplasm"/>
    <property type="evidence" value="ECO:0007669"/>
    <property type="project" value="UniProtKB-SubCell"/>
</dbReference>
<dbReference type="InterPro" id="IPR027417">
    <property type="entry name" value="P-loop_NTPase"/>
</dbReference>
<dbReference type="EMBL" id="QZJZ01000019">
    <property type="protein sequence ID" value="RJP60944.1"/>
    <property type="molecule type" value="Genomic_DNA"/>
</dbReference>
<evidence type="ECO:0000256" key="5">
    <source>
        <dbReference type="ARBA" id="ARBA00023125"/>
    </source>
</evidence>
<dbReference type="GO" id="GO:0005524">
    <property type="term" value="F:ATP binding"/>
    <property type="evidence" value="ECO:0007669"/>
    <property type="project" value="UniProtKB-UniRule"/>
</dbReference>
<keyword evidence="6 7" id="KW-0742">SOS response</keyword>
<dbReference type="Gene3D" id="3.40.50.300">
    <property type="entry name" value="P-loop containing nucleotide triphosphate hydrolases"/>
    <property type="match status" value="1"/>
</dbReference>
<name>A0A3A4R4A8_9BACT</name>
<keyword evidence="6 7" id="KW-0234">DNA repair</keyword>
<comment type="caution">
    <text evidence="6">Lacks conserved residue(s) required for the propagation of feature annotation.</text>
</comment>
<dbReference type="GO" id="GO:0000731">
    <property type="term" value="P:DNA synthesis involved in DNA repair"/>
    <property type="evidence" value="ECO:0007669"/>
    <property type="project" value="TreeGrafter"/>
</dbReference>
<evidence type="ECO:0000256" key="3">
    <source>
        <dbReference type="ARBA" id="ARBA00022741"/>
    </source>
</evidence>
<comment type="similarity">
    <text evidence="6 7">Belongs to the RecF family.</text>
</comment>
<keyword evidence="2 6" id="KW-0235">DNA replication</keyword>
<dbReference type="Gene3D" id="1.20.1050.90">
    <property type="entry name" value="RecF/RecN/SMC, N-terminal domain"/>
    <property type="match status" value="1"/>
</dbReference>
<dbReference type="PROSITE" id="PS00618">
    <property type="entry name" value="RECF_2"/>
    <property type="match status" value="1"/>
</dbReference>
<evidence type="ECO:0000256" key="1">
    <source>
        <dbReference type="ARBA" id="ARBA00022490"/>
    </source>
</evidence>
<dbReference type="PANTHER" id="PTHR32182">
    <property type="entry name" value="DNA REPLICATION AND REPAIR PROTEIN RECF"/>
    <property type="match status" value="1"/>
</dbReference>
<evidence type="ECO:0000313" key="9">
    <source>
        <dbReference type="Proteomes" id="UP000266426"/>
    </source>
</evidence>
<dbReference type="InterPro" id="IPR042174">
    <property type="entry name" value="RecF_2"/>
</dbReference>
<organism evidence="8 9">
    <name type="scientific">Candidatus Auribacter fodinae</name>
    <dbReference type="NCBI Taxonomy" id="2093366"/>
    <lineage>
        <taxon>Bacteria</taxon>
        <taxon>Pseudomonadati</taxon>
        <taxon>Candidatus Auribacterota</taxon>
        <taxon>Candidatus Auribacteria</taxon>
        <taxon>Candidatus Auribacterales</taxon>
        <taxon>Candidatus Auribacteraceae</taxon>
        <taxon>Candidatus Auribacter</taxon>
    </lineage>
</organism>
<keyword evidence="5 6" id="KW-0238">DNA-binding</keyword>
<proteinExistence type="inferred from homology"/>
<keyword evidence="6 7" id="KW-0227">DNA damage</keyword>
<keyword evidence="1 6" id="KW-0963">Cytoplasm</keyword>
<evidence type="ECO:0000256" key="4">
    <source>
        <dbReference type="ARBA" id="ARBA00022840"/>
    </source>
</evidence>
<dbReference type="InterPro" id="IPR001238">
    <property type="entry name" value="DNA-binding_RecF"/>
</dbReference>
<dbReference type="AlphaFoldDB" id="A0A3A4R4A8"/>
<evidence type="ECO:0000256" key="2">
    <source>
        <dbReference type="ARBA" id="ARBA00022705"/>
    </source>
</evidence>